<dbReference type="PANTHER" id="PTHR30097:SF4">
    <property type="entry name" value="SLR6042 PROTEIN"/>
    <property type="match status" value="1"/>
</dbReference>
<evidence type="ECO:0000256" key="2">
    <source>
        <dbReference type="SAM" id="SignalP"/>
    </source>
</evidence>
<comment type="caution">
    <text evidence="3">The sequence shown here is derived from an EMBL/GenBank/DDBJ whole genome shotgun (WGS) entry which is preliminary data.</text>
</comment>
<evidence type="ECO:0000313" key="3">
    <source>
        <dbReference type="EMBL" id="EIT69784.1"/>
    </source>
</evidence>
<feature type="signal peptide" evidence="2">
    <location>
        <begin position="1"/>
        <end position="19"/>
    </location>
</feature>
<organism evidence="3 4">
    <name type="scientific">Hydrocarboniphaga effusa AP103</name>
    <dbReference type="NCBI Taxonomy" id="1172194"/>
    <lineage>
        <taxon>Bacteria</taxon>
        <taxon>Pseudomonadati</taxon>
        <taxon>Pseudomonadota</taxon>
        <taxon>Gammaproteobacteria</taxon>
        <taxon>Nevskiales</taxon>
        <taxon>Nevskiaceae</taxon>
        <taxon>Hydrocarboniphaga</taxon>
    </lineage>
</organism>
<accession>I7ZD15</accession>
<evidence type="ECO:0000256" key="1">
    <source>
        <dbReference type="ARBA" id="ARBA00022448"/>
    </source>
</evidence>
<dbReference type="GO" id="GO:0060003">
    <property type="term" value="P:copper ion export"/>
    <property type="evidence" value="ECO:0007669"/>
    <property type="project" value="TreeGrafter"/>
</dbReference>
<dbReference type="InterPro" id="IPR051909">
    <property type="entry name" value="MFP_Cation_Efflux"/>
</dbReference>
<dbReference type="GO" id="GO:0015679">
    <property type="term" value="P:plasma membrane copper ion transport"/>
    <property type="evidence" value="ECO:0007669"/>
    <property type="project" value="TreeGrafter"/>
</dbReference>
<name>I7ZD15_9GAMM</name>
<sequence length="367" mass="39256">MKFIVLILLGALLPGAAAAAEAAPSAVSLSLSKPLQRSLAITTLTIAADAKPTLQQAWGEIVSQPSGPGFVQAAQAGRLVAPATGWPLPGDALRAGQTLALLEPVLDLAERSRREAQLAELTQRQFIAKINVDRLALQSQARMAADDKANLYFEEARAEARSLEEQIGFLRQSLQSRIEIRAAEAGVVQRSLVSAGSVVEGGQRLFELRVQAAPRLAWRRYQAPNGELQAQALMLQGDAIALKPAGYGVAADGLGWTLWMDFASAPKTPLAIGELVRLRYSEPAGSTRASVVLPRRCVQGSGNNTFVWLHVGAERFERRAVQLRSQDAGSLNEDSVAIDSGLAPQDRVVDRGASLLTQYRIPTSTPS</sequence>
<dbReference type="PANTHER" id="PTHR30097">
    <property type="entry name" value="CATION EFFLUX SYSTEM PROTEIN CUSB"/>
    <property type="match status" value="1"/>
</dbReference>
<evidence type="ECO:0008006" key="5">
    <source>
        <dbReference type="Google" id="ProtNLM"/>
    </source>
</evidence>
<keyword evidence="1" id="KW-0813">Transport</keyword>
<dbReference type="Proteomes" id="UP000003704">
    <property type="component" value="Unassembled WGS sequence"/>
</dbReference>
<evidence type="ECO:0000313" key="4">
    <source>
        <dbReference type="Proteomes" id="UP000003704"/>
    </source>
</evidence>
<keyword evidence="4" id="KW-1185">Reference proteome</keyword>
<keyword evidence="2" id="KW-0732">Signal</keyword>
<protein>
    <recommendedName>
        <fullName evidence="5">RND efflux pump membrane fusion protein barrel-sandwich domain-containing protein</fullName>
    </recommendedName>
</protein>
<gene>
    <name evidence="3" type="ORF">WQQ_33660</name>
</gene>
<dbReference type="EMBL" id="AKGD01000002">
    <property type="protein sequence ID" value="EIT69784.1"/>
    <property type="molecule type" value="Genomic_DNA"/>
</dbReference>
<dbReference type="GO" id="GO:0030313">
    <property type="term" value="C:cell envelope"/>
    <property type="evidence" value="ECO:0007669"/>
    <property type="project" value="TreeGrafter"/>
</dbReference>
<reference evidence="3 4" key="1">
    <citation type="journal article" date="2012" name="J. Bacteriol.">
        <title>Genome Sequence of n-Alkane-Degrading Hydrocarboniphaga effusa Strain AP103T (ATCC BAA-332T).</title>
        <authorList>
            <person name="Chang H.K."/>
            <person name="Zylstra G.J."/>
            <person name="Chae J.C."/>
        </authorList>
    </citation>
    <scope>NUCLEOTIDE SEQUENCE [LARGE SCALE GENOMIC DNA]</scope>
    <source>
        <strain evidence="3 4">AP103</strain>
    </source>
</reference>
<dbReference type="Gene3D" id="2.40.420.20">
    <property type="match status" value="1"/>
</dbReference>
<dbReference type="STRING" id="1172194.WQQ_33660"/>
<proteinExistence type="predicted"/>
<dbReference type="OrthoDB" id="7059230at2"/>
<dbReference type="AlphaFoldDB" id="I7ZD15"/>
<dbReference type="RefSeq" id="WP_007186305.1">
    <property type="nucleotide sequence ID" value="NZ_AKGD01000002.1"/>
</dbReference>
<feature type="chain" id="PRO_5003713092" description="RND efflux pump membrane fusion protein barrel-sandwich domain-containing protein" evidence="2">
    <location>
        <begin position="20"/>
        <end position="367"/>
    </location>
</feature>